<evidence type="ECO:0000313" key="2">
    <source>
        <dbReference type="Proteomes" id="UP000270094"/>
    </source>
</evidence>
<evidence type="ECO:0000313" key="1">
    <source>
        <dbReference type="EMBL" id="VDM85283.1"/>
    </source>
</evidence>
<dbReference type="AlphaFoldDB" id="A0A3P7JW23"/>
<name>A0A3P7JW23_STRVU</name>
<dbReference type="EMBL" id="UYYB01138458">
    <property type="protein sequence ID" value="VDM85283.1"/>
    <property type="molecule type" value="Genomic_DNA"/>
</dbReference>
<proteinExistence type="predicted"/>
<keyword evidence="2" id="KW-1185">Reference proteome</keyword>
<dbReference type="Proteomes" id="UP000270094">
    <property type="component" value="Unassembled WGS sequence"/>
</dbReference>
<organism evidence="1 2">
    <name type="scientific">Strongylus vulgaris</name>
    <name type="common">Blood worm</name>
    <dbReference type="NCBI Taxonomy" id="40348"/>
    <lineage>
        <taxon>Eukaryota</taxon>
        <taxon>Metazoa</taxon>
        <taxon>Ecdysozoa</taxon>
        <taxon>Nematoda</taxon>
        <taxon>Chromadorea</taxon>
        <taxon>Rhabditida</taxon>
        <taxon>Rhabditina</taxon>
        <taxon>Rhabditomorpha</taxon>
        <taxon>Strongyloidea</taxon>
        <taxon>Strongylidae</taxon>
        <taxon>Strongylus</taxon>
    </lineage>
</organism>
<sequence length="82" mass="9354">MGKYKDNEAVQKMWQDYQVGIFDEAKIPEGFAVAKFLDTAEVEWLPSLANVLTNDGKVDTKNLILANPTRFPEHTKAEERKL</sequence>
<accession>A0A3P7JW23</accession>
<reference evidence="1 2" key="1">
    <citation type="submission" date="2018-11" db="EMBL/GenBank/DDBJ databases">
        <authorList>
            <consortium name="Pathogen Informatics"/>
        </authorList>
    </citation>
    <scope>NUCLEOTIDE SEQUENCE [LARGE SCALE GENOMIC DNA]</scope>
</reference>
<protein>
    <submittedName>
        <fullName evidence="1">Uncharacterized protein</fullName>
    </submittedName>
</protein>
<gene>
    <name evidence="1" type="ORF">SVUK_LOCUS20281</name>
</gene>